<dbReference type="Proteomes" id="UP000249464">
    <property type="component" value="Unassembled WGS sequence"/>
</dbReference>
<sequence>MLTLPLLVASLGFCHSVVGSRHKNQDAHQVQGSTGKEPLIDADKMYLIRVNPQIPPRDLPHAYNFNEEIAVTGLQSACTFLSDRCEKYVKRGPNVKQLDVSCSSAGQAVTSTSPYLWASCFETGTNEKDGRARDVSFNAFAGSDHAIVFLRGDEVFREVEIDEDLLKTESKKWKPTVNHQPQNRSPRQAVHRQINHETTGPKTHSGHNGDRPKRHKQET</sequence>
<keyword evidence="2" id="KW-0732">Signal</keyword>
<feature type="signal peptide" evidence="2">
    <location>
        <begin position="1"/>
        <end position="19"/>
    </location>
</feature>
<feature type="compositionally biased region" description="Basic and acidic residues" evidence="1">
    <location>
        <begin position="207"/>
        <end position="219"/>
    </location>
</feature>
<accession>A0A2X0ME84</accession>
<organism evidence="3 4">
    <name type="scientific">Microbotryum silenes-dioicae</name>
    <dbReference type="NCBI Taxonomy" id="796604"/>
    <lineage>
        <taxon>Eukaryota</taxon>
        <taxon>Fungi</taxon>
        <taxon>Dikarya</taxon>
        <taxon>Basidiomycota</taxon>
        <taxon>Pucciniomycotina</taxon>
        <taxon>Microbotryomycetes</taxon>
        <taxon>Microbotryales</taxon>
        <taxon>Microbotryaceae</taxon>
        <taxon>Microbotryum</taxon>
    </lineage>
</organism>
<reference evidence="3 4" key="1">
    <citation type="submission" date="2016-11" db="EMBL/GenBank/DDBJ databases">
        <authorList>
            <person name="Jaros S."/>
            <person name="Januszkiewicz K."/>
            <person name="Wedrychowicz H."/>
        </authorList>
    </citation>
    <scope>NUCLEOTIDE SEQUENCE [LARGE SCALE GENOMIC DNA]</scope>
</reference>
<feature type="compositionally biased region" description="Polar residues" evidence="1">
    <location>
        <begin position="177"/>
        <end position="186"/>
    </location>
</feature>
<evidence type="ECO:0000256" key="2">
    <source>
        <dbReference type="SAM" id="SignalP"/>
    </source>
</evidence>
<keyword evidence="4" id="KW-1185">Reference proteome</keyword>
<dbReference type="EMBL" id="FQNC01000060">
    <property type="protein sequence ID" value="SGY89821.1"/>
    <property type="molecule type" value="Genomic_DNA"/>
</dbReference>
<evidence type="ECO:0000256" key="1">
    <source>
        <dbReference type="SAM" id="MobiDB-lite"/>
    </source>
</evidence>
<feature type="chain" id="PRO_5015862803" evidence="2">
    <location>
        <begin position="20"/>
        <end position="219"/>
    </location>
</feature>
<protein>
    <submittedName>
        <fullName evidence="3">BQ5605_C039g11771 protein</fullName>
    </submittedName>
</protein>
<dbReference type="AlphaFoldDB" id="A0A2X0ME84"/>
<feature type="region of interest" description="Disordered" evidence="1">
    <location>
        <begin position="172"/>
        <end position="219"/>
    </location>
</feature>
<gene>
    <name evidence="3" type="primary">BQ5605_C039g11771</name>
    <name evidence="3" type="ORF">BQ5605_C039G11771</name>
</gene>
<evidence type="ECO:0000313" key="3">
    <source>
        <dbReference type="EMBL" id="SGY89821.1"/>
    </source>
</evidence>
<evidence type="ECO:0000313" key="4">
    <source>
        <dbReference type="Proteomes" id="UP000249464"/>
    </source>
</evidence>
<name>A0A2X0ME84_9BASI</name>
<proteinExistence type="predicted"/>